<dbReference type="SUPFAM" id="SSF53335">
    <property type="entry name" value="S-adenosyl-L-methionine-dependent methyltransferases"/>
    <property type="match status" value="1"/>
</dbReference>
<evidence type="ECO:0000256" key="5">
    <source>
        <dbReference type="ARBA" id="ARBA00022694"/>
    </source>
</evidence>
<evidence type="ECO:0000256" key="4">
    <source>
        <dbReference type="ARBA" id="ARBA00022691"/>
    </source>
</evidence>
<evidence type="ECO:0000256" key="1">
    <source>
        <dbReference type="ARBA" id="ARBA00022490"/>
    </source>
</evidence>
<dbReference type="EC" id="2.1.1.223" evidence="6"/>
<dbReference type="EMBL" id="QFOI01000029">
    <property type="protein sequence ID" value="PZP51486.1"/>
    <property type="molecule type" value="Genomic_DNA"/>
</dbReference>
<sequence>MGNSYFQFKQFTIHQDKTAMKVCTDACLFGAYLSKNIPAKRVLDIGAGTGLLDLMYVQNNVSSHITAIEIEENAYLQAKDNIEKSEWKDTITVQNVALQAFEPDTKFELIFSNPPFFDNDLKSIKAARNMAMHSTQLSLKEIFSFSEKYLENEGKLALLLPFHRTKEAEKIALEHSFFLFDKVLVKQTIQHDFFRSILIFSNTKNETKESEITIRNKDNQYANSFAELLKDFYLYL</sequence>
<evidence type="ECO:0000313" key="8">
    <source>
        <dbReference type="EMBL" id="PZP51486.1"/>
    </source>
</evidence>
<evidence type="ECO:0000256" key="3">
    <source>
        <dbReference type="ARBA" id="ARBA00022679"/>
    </source>
</evidence>
<gene>
    <name evidence="8" type="ORF">DI598_03060</name>
</gene>
<comment type="caution">
    <text evidence="8">The sequence shown here is derived from an EMBL/GenBank/DDBJ whole genome shotgun (WGS) entry which is preliminary data.</text>
</comment>
<keyword evidence="5 6" id="KW-0819">tRNA processing</keyword>
<dbReference type="InterPro" id="IPR007848">
    <property type="entry name" value="Small_mtfrase_dom"/>
</dbReference>
<dbReference type="GO" id="GO:0005737">
    <property type="term" value="C:cytoplasm"/>
    <property type="evidence" value="ECO:0007669"/>
    <property type="project" value="UniProtKB-SubCell"/>
</dbReference>
<evidence type="ECO:0000256" key="6">
    <source>
        <dbReference type="HAMAP-Rule" id="MF_01872"/>
    </source>
</evidence>
<organism evidence="8 9">
    <name type="scientific">Pseudopedobacter saltans</name>
    <dbReference type="NCBI Taxonomy" id="151895"/>
    <lineage>
        <taxon>Bacteria</taxon>
        <taxon>Pseudomonadati</taxon>
        <taxon>Bacteroidota</taxon>
        <taxon>Sphingobacteriia</taxon>
        <taxon>Sphingobacteriales</taxon>
        <taxon>Sphingobacteriaceae</taxon>
        <taxon>Pseudopedobacter</taxon>
    </lineage>
</organism>
<dbReference type="InterPro" id="IPR002052">
    <property type="entry name" value="DNA_methylase_N6_adenine_CS"/>
</dbReference>
<dbReference type="PROSITE" id="PS00092">
    <property type="entry name" value="N6_MTASE"/>
    <property type="match status" value="1"/>
</dbReference>
<dbReference type="InterPro" id="IPR022882">
    <property type="entry name" value="tRNA_adenine-N6_MeTrfase"/>
</dbReference>
<keyword evidence="4 6" id="KW-0949">S-adenosyl-L-methionine</keyword>
<comment type="catalytic activity">
    <reaction evidence="6">
        <text>adenosine(37) in tRNA1(Val) + S-adenosyl-L-methionine = N(6)-methyladenosine(37) in tRNA1(Val) + S-adenosyl-L-homocysteine + H(+)</text>
        <dbReference type="Rhea" id="RHEA:43160"/>
        <dbReference type="Rhea" id="RHEA-COMP:10369"/>
        <dbReference type="Rhea" id="RHEA-COMP:10370"/>
        <dbReference type="ChEBI" id="CHEBI:15378"/>
        <dbReference type="ChEBI" id="CHEBI:57856"/>
        <dbReference type="ChEBI" id="CHEBI:59789"/>
        <dbReference type="ChEBI" id="CHEBI:74411"/>
        <dbReference type="ChEBI" id="CHEBI:74449"/>
        <dbReference type="EC" id="2.1.1.223"/>
    </reaction>
</comment>
<evidence type="ECO:0000256" key="2">
    <source>
        <dbReference type="ARBA" id="ARBA00022603"/>
    </source>
</evidence>
<dbReference type="PANTHER" id="PTHR47739">
    <property type="entry name" value="TRNA1(VAL) (ADENINE(37)-N6)-METHYLTRANSFERASE"/>
    <property type="match status" value="1"/>
</dbReference>
<comment type="function">
    <text evidence="6">Specifically methylates the adenine in position 37 of tRNA(1)(Val) (anticodon cmo5UAC).</text>
</comment>
<dbReference type="InterPro" id="IPR029063">
    <property type="entry name" value="SAM-dependent_MTases_sf"/>
</dbReference>
<dbReference type="Gene3D" id="3.40.50.150">
    <property type="entry name" value="Vaccinia Virus protein VP39"/>
    <property type="match status" value="1"/>
</dbReference>
<name>A0A2W5H095_9SPHI</name>
<dbReference type="PANTHER" id="PTHR47739:SF1">
    <property type="entry name" value="TRNA1(VAL) (ADENINE(37)-N6)-METHYLTRANSFERASE"/>
    <property type="match status" value="1"/>
</dbReference>
<keyword evidence="3 6" id="KW-0808">Transferase</keyword>
<dbReference type="GO" id="GO:0008033">
    <property type="term" value="P:tRNA processing"/>
    <property type="evidence" value="ECO:0007669"/>
    <property type="project" value="UniProtKB-UniRule"/>
</dbReference>
<dbReference type="GO" id="GO:0032259">
    <property type="term" value="P:methylation"/>
    <property type="evidence" value="ECO:0007669"/>
    <property type="project" value="UniProtKB-KW"/>
</dbReference>
<keyword evidence="2 6" id="KW-0489">Methyltransferase</keyword>
<comment type="subcellular location">
    <subcellularLocation>
        <location evidence="6">Cytoplasm</location>
    </subcellularLocation>
</comment>
<dbReference type="GO" id="GO:0016430">
    <property type="term" value="F:tRNA (adenine-N6)-methyltransferase activity"/>
    <property type="evidence" value="ECO:0007669"/>
    <property type="project" value="UniProtKB-UniRule"/>
</dbReference>
<comment type="similarity">
    <text evidence="6">Belongs to the methyltransferase superfamily. tRNA (adenine-N(6)-)-methyltransferase family.</text>
</comment>
<protein>
    <recommendedName>
        <fullName evidence="6">tRNA1(Val) (adenine(37)-N6)-methyltransferase</fullName>
        <ecNumber evidence="6">2.1.1.223</ecNumber>
    </recommendedName>
    <alternativeName>
        <fullName evidence="6">tRNA m6A37 methyltransferase</fullName>
    </alternativeName>
</protein>
<evidence type="ECO:0000313" key="9">
    <source>
        <dbReference type="Proteomes" id="UP000249645"/>
    </source>
</evidence>
<proteinExistence type="inferred from homology"/>
<dbReference type="CDD" id="cd02440">
    <property type="entry name" value="AdoMet_MTases"/>
    <property type="match status" value="1"/>
</dbReference>
<dbReference type="Proteomes" id="UP000249645">
    <property type="component" value="Unassembled WGS sequence"/>
</dbReference>
<dbReference type="AlphaFoldDB" id="A0A2W5H095"/>
<evidence type="ECO:0000259" key="7">
    <source>
        <dbReference type="Pfam" id="PF05175"/>
    </source>
</evidence>
<keyword evidence="1 6" id="KW-0963">Cytoplasm</keyword>
<dbReference type="HAMAP" id="MF_01872">
    <property type="entry name" value="tRNA_methyltr_YfiC"/>
    <property type="match status" value="1"/>
</dbReference>
<feature type="domain" description="Methyltransferase small" evidence="7">
    <location>
        <begin position="33"/>
        <end position="135"/>
    </location>
</feature>
<dbReference type="GO" id="GO:0003676">
    <property type="term" value="F:nucleic acid binding"/>
    <property type="evidence" value="ECO:0007669"/>
    <property type="project" value="InterPro"/>
</dbReference>
<dbReference type="InterPro" id="IPR050210">
    <property type="entry name" value="tRNA_Adenine-N(6)_MTase"/>
</dbReference>
<dbReference type="Pfam" id="PF05175">
    <property type="entry name" value="MTS"/>
    <property type="match status" value="1"/>
</dbReference>
<accession>A0A2W5H095</accession>
<reference evidence="8 9" key="1">
    <citation type="submission" date="2017-11" db="EMBL/GenBank/DDBJ databases">
        <title>Infants hospitalized years apart are colonized by the same room-sourced microbial strains.</title>
        <authorList>
            <person name="Brooks B."/>
            <person name="Olm M.R."/>
            <person name="Firek B.A."/>
            <person name="Baker R."/>
            <person name="Thomas B.C."/>
            <person name="Morowitz M.J."/>
            <person name="Banfield J.F."/>
        </authorList>
    </citation>
    <scope>NUCLEOTIDE SEQUENCE [LARGE SCALE GENOMIC DNA]</scope>
    <source>
        <strain evidence="8">S2_009_000_R2_76</strain>
    </source>
</reference>